<dbReference type="RefSeq" id="WP_162318714.1">
    <property type="nucleotide sequence ID" value="NZ_JAHQXF010000003.1"/>
</dbReference>
<reference evidence="1 2" key="1">
    <citation type="submission" date="2021-06" db="EMBL/GenBank/DDBJ databases">
        <title>New haloarchaea isolates fom saline soil.</title>
        <authorList>
            <person name="Duran-Viseras A."/>
            <person name="Sanchez-Porro C.S."/>
            <person name="Ventosa A."/>
        </authorList>
    </citation>
    <scope>NUCLEOTIDE SEQUENCE [LARGE SCALE GENOMIC DNA]</scope>
    <source>
        <strain evidence="1 2">JCM 183640</strain>
    </source>
</reference>
<dbReference type="EMBL" id="JAHQXF010000003">
    <property type="protein sequence ID" value="MBV0926086.1"/>
    <property type="molecule type" value="Genomic_DNA"/>
</dbReference>
<dbReference type="Pfam" id="PF26411">
    <property type="entry name" value="LAGLIDADG_4"/>
    <property type="match status" value="1"/>
</dbReference>
<dbReference type="OrthoDB" id="318818at2157"/>
<name>A0A8J7YCF3_9EURY</name>
<sequence>MSAETDAPNDMLAAHPETAYFWGRVAGDGDCEDGCVTVRTTDEAAADRLAAIAGAERTDRRTVERNYAHDTSITRREDEYTVQILGPLAERASGALGLPFDGESGGYRLDPLTEYDRELLRGLVEACGTVCFKSDDDAVGLSFVHEDGSLLSTVQSLLDGIPVTAPYGEPSEASSGHWFGVDDAAVPAVGDWLYEGSEETGLFAPSRRRKLRKSIERVR</sequence>
<dbReference type="AlphaFoldDB" id="A0A8J7YCF3"/>
<comment type="caution">
    <text evidence="1">The sequence shown here is derived from an EMBL/GenBank/DDBJ whole genome shotgun (WGS) entry which is preliminary data.</text>
</comment>
<evidence type="ECO:0000313" key="2">
    <source>
        <dbReference type="Proteomes" id="UP000766550"/>
    </source>
</evidence>
<accession>A0A8J7YCF3</accession>
<dbReference type="Proteomes" id="UP000766550">
    <property type="component" value="Unassembled WGS sequence"/>
</dbReference>
<evidence type="ECO:0000313" key="1">
    <source>
        <dbReference type="EMBL" id="MBV0926086.1"/>
    </source>
</evidence>
<proteinExistence type="predicted"/>
<keyword evidence="2" id="KW-1185">Reference proteome</keyword>
<protein>
    <submittedName>
        <fullName evidence="1">Cobalamin biosynthesis protein</fullName>
    </submittedName>
</protein>
<dbReference type="InterPro" id="IPR058749">
    <property type="entry name" value="Homing_endonuclease-like"/>
</dbReference>
<organism evidence="1 2">
    <name type="scientific">Haloarcula limicola</name>
    <dbReference type="NCBI Taxonomy" id="1429915"/>
    <lineage>
        <taxon>Archaea</taxon>
        <taxon>Methanobacteriati</taxon>
        <taxon>Methanobacteriota</taxon>
        <taxon>Stenosarchaea group</taxon>
        <taxon>Halobacteria</taxon>
        <taxon>Halobacteriales</taxon>
        <taxon>Haloarculaceae</taxon>
        <taxon>Haloarcula</taxon>
    </lineage>
</organism>
<gene>
    <name evidence="1" type="ORF">KTS45_17920</name>
</gene>